<dbReference type="GO" id="GO:0009697">
    <property type="term" value="P:salicylic acid biosynthetic process"/>
    <property type="evidence" value="ECO:0007669"/>
    <property type="project" value="TreeGrafter"/>
</dbReference>
<dbReference type="EMBL" id="QNSB01000005">
    <property type="protein sequence ID" value="RBP71420.1"/>
    <property type="molecule type" value="Genomic_DNA"/>
</dbReference>
<comment type="caution">
    <text evidence="3">The sequence shown here is derived from an EMBL/GenBank/DDBJ whole genome shotgun (WGS) entry which is preliminary data.</text>
</comment>
<evidence type="ECO:0000256" key="1">
    <source>
        <dbReference type="ARBA" id="ARBA00023235"/>
    </source>
</evidence>
<dbReference type="PANTHER" id="PTHR38041:SF1">
    <property type="entry name" value="CHORISMATE MUTASE"/>
    <property type="match status" value="1"/>
</dbReference>
<dbReference type="AlphaFoldDB" id="A0A366IJD5"/>
<dbReference type="InterPro" id="IPR051331">
    <property type="entry name" value="Chorismate_mutase-related"/>
</dbReference>
<dbReference type="GO" id="GO:0004106">
    <property type="term" value="F:chorismate mutase activity"/>
    <property type="evidence" value="ECO:0007669"/>
    <property type="project" value="InterPro"/>
</dbReference>
<keyword evidence="4" id="KW-1185">Reference proteome</keyword>
<dbReference type="NCBIfam" id="TIGR01795">
    <property type="entry name" value="CM_mono_cladeE"/>
    <property type="match status" value="1"/>
</dbReference>
<dbReference type="Gene3D" id="1.20.59.10">
    <property type="entry name" value="Chorismate mutase"/>
    <property type="match status" value="1"/>
</dbReference>
<dbReference type="Pfam" id="PF01817">
    <property type="entry name" value="CM_2"/>
    <property type="match status" value="1"/>
</dbReference>
<dbReference type="SUPFAM" id="SSF48600">
    <property type="entry name" value="Chorismate mutase II"/>
    <property type="match status" value="1"/>
</dbReference>
<dbReference type="InterPro" id="IPR002701">
    <property type="entry name" value="CM_II_prokaryot"/>
</dbReference>
<dbReference type="Proteomes" id="UP000253509">
    <property type="component" value="Unassembled WGS sequence"/>
</dbReference>
<dbReference type="PANTHER" id="PTHR38041">
    <property type="entry name" value="CHORISMATE MUTASE"/>
    <property type="match status" value="1"/>
</dbReference>
<feature type="domain" description="Chorismate mutase" evidence="2">
    <location>
        <begin position="20"/>
        <end position="111"/>
    </location>
</feature>
<dbReference type="SMART" id="SM00830">
    <property type="entry name" value="CM_2"/>
    <property type="match status" value="1"/>
</dbReference>
<dbReference type="InterPro" id="IPR036979">
    <property type="entry name" value="CM_dom_sf"/>
</dbReference>
<evidence type="ECO:0000259" key="2">
    <source>
        <dbReference type="PROSITE" id="PS51168"/>
    </source>
</evidence>
<accession>A0A366IJD5</accession>
<gene>
    <name evidence="3" type="ORF">DFO65_10518</name>
</gene>
<dbReference type="GO" id="GO:0046417">
    <property type="term" value="P:chorismate metabolic process"/>
    <property type="evidence" value="ECO:0007669"/>
    <property type="project" value="InterPro"/>
</dbReference>
<dbReference type="InterPro" id="IPR036263">
    <property type="entry name" value="Chorismate_II_sf"/>
</dbReference>
<evidence type="ECO:0000313" key="4">
    <source>
        <dbReference type="Proteomes" id="UP000253509"/>
    </source>
</evidence>
<name>A0A366IJD5_9MICO</name>
<protein>
    <submittedName>
        <fullName evidence="3">Chorismate mutase</fullName>
    </submittedName>
</protein>
<keyword evidence="1" id="KW-0413">Isomerase</keyword>
<evidence type="ECO:0000313" key="3">
    <source>
        <dbReference type="EMBL" id="RBP71420.1"/>
    </source>
</evidence>
<proteinExistence type="predicted"/>
<dbReference type="InterPro" id="IPR010951">
    <property type="entry name" value="CM_bact"/>
</dbReference>
<dbReference type="NCBIfam" id="NF006691">
    <property type="entry name" value="PRK09239.1"/>
    <property type="match status" value="1"/>
</dbReference>
<sequence>MRFAPIVRLVGVDHNDNDAARAQKRLLELRGSIDNIDAALVHLLAERFKLTQSVGELKADHGLPPADLDRENRQVARLRRLAEDAQLDPEFAEKFLAFIVAEVIHRHERIAESR</sequence>
<organism evidence="3 4">
    <name type="scientific">Brevibacterium celere</name>
    <dbReference type="NCBI Taxonomy" id="225845"/>
    <lineage>
        <taxon>Bacteria</taxon>
        <taxon>Bacillati</taxon>
        <taxon>Actinomycetota</taxon>
        <taxon>Actinomycetes</taxon>
        <taxon>Micrococcales</taxon>
        <taxon>Brevibacteriaceae</taxon>
        <taxon>Brevibacterium</taxon>
    </lineage>
</organism>
<reference evidence="3 4" key="1">
    <citation type="submission" date="2018-06" db="EMBL/GenBank/DDBJ databases">
        <title>Freshwater and sediment microbial communities from various areas in North America, analyzing microbe dynamics in response to fracking.</title>
        <authorList>
            <person name="Lamendella R."/>
        </authorList>
    </citation>
    <scope>NUCLEOTIDE SEQUENCE [LARGE SCALE GENOMIC DNA]</scope>
    <source>
        <strain evidence="3 4">3b_TX</strain>
    </source>
</reference>
<dbReference type="PROSITE" id="PS51168">
    <property type="entry name" value="CHORISMATE_MUT_2"/>
    <property type="match status" value="1"/>
</dbReference>